<dbReference type="InterPro" id="IPR017850">
    <property type="entry name" value="Alkaline_phosphatase_core_sf"/>
</dbReference>
<dbReference type="GO" id="GO:0004035">
    <property type="term" value="F:alkaline phosphatase activity"/>
    <property type="evidence" value="ECO:0007669"/>
    <property type="project" value="UniProtKB-EC"/>
</dbReference>
<accession>A0A8K1CEP5</accession>
<dbReference type="PANTHER" id="PTHR11596">
    <property type="entry name" value="ALKALINE PHOSPHATASE"/>
    <property type="match status" value="1"/>
</dbReference>
<proteinExistence type="inferred from homology"/>
<dbReference type="PANTHER" id="PTHR11596:SF5">
    <property type="entry name" value="ALKALINE PHOSPHATASE"/>
    <property type="match status" value="1"/>
</dbReference>
<comment type="similarity">
    <text evidence="4">Belongs to the alkaline phosphatase family.</text>
</comment>
<dbReference type="Pfam" id="PF00245">
    <property type="entry name" value="Alk_phosphatase"/>
    <property type="match status" value="1"/>
</dbReference>
<keyword evidence="3" id="KW-0460">Magnesium</keyword>
<protein>
    <recommendedName>
        <fullName evidence="1">alkaline phosphatase</fullName>
        <ecNumber evidence="1">3.1.3.1</ecNumber>
    </recommendedName>
</protein>
<evidence type="ECO:0000313" key="5">
    <source>
        <dbReference type="EMBL" id="TMW60852.1"/>
    </source>
</evidence>
<organism evidence="5 6">
    <name type="scientific">Pythium oligandrum</name>
    <name type="common">Mycoparasitic fungus</name>
    <dbReference type="NCBI Taxonomy" id="41045"/>
    <lineage>
        <taxon>Eukaryota</taxon>
        <taxon>Sar</taxon>
        <taxon>Stramenopiles</taxon>
        <taxon>Oomycota</taxon>
        <taxon>Peronosporomycetes</taxon>
        <taxon>Pythiales</taxon>
        <taxon>Pythiaceae</taxon>
        <taxon>Pythium</taxon>
    </lineage>
</organism>
<evidence type="ECO:0000256" key="4">
    <source>
        <dbReference type="RuleBase" id="RU003946"/>
    </source>
</evidence>
<gene>
    <name evidence="5" type="ORF">Poli38472_000894</name>
</gene>
<dbReference type="Proteomes" id="UP000794436">
    <property type="component" value="Unassembled WGS sequence"/>
</dbReference>
<comment type="cofactor">
    <cofactor evidence="3">
        <name>Mg(2+)</name>
        <dbReference type="ChEBI" id="CHEBI:18420"/>
    </cofactor>
    <text evidence="3">Binds 1 Mg(2+) ion.</text>
</comment>
<dbReference type="GO" id="GO:0046872">
    <property type="term" value="F:metal ion binding"/>
    <property type="evidence" value="ECO:0007669"/>
    <property type="project" value="UniProtKB-KW"/>
</dbReference>
<keyword evidence="2" id="KW-0597">Phosphoprotein</keyword>
<dbReference type="Gene3D" id="3.40.720.10">
    <property type="entry name" value="Alkaline Phosphatase, subunit A"/>
    <property type="match status" value="1"/>
</dbReference>
<dbReference type="PRINTS" id="PR00113">
    <property type="entry name" value="ALKPHPHTASE"/>
</dbReference>
<dbReference type="SUPFAM" id="SSF53649">
    <property type="entry name" value="Alkaline phosphatase-like"/>
    <property type="match status" value="1"/>
</dbReference>
<keyword evidence="3" id="KW-0479">Metal-binding</keyword>
<dbReference type="AlphaFoldDB" id="A0A8K1CEP5"/>
<evidence type="ECO:0000256" key="2">
    <source>
        <dbReference type="ARBA" id="ARBA00022553"/>
    </source>
</evidence>
<name>A0A8K1CEP5_PYTOL</name>
<keyword evidence="6" id="KW-1185">Reference proteome</keyword>
<evidence type="ECO:0000256" key="1">
    <source>
        <dbReference type="ARBA" id="ARBA00012647"/>
    </source>
</evidence>
<evidence type="ECO:0000313" key="6">
    <source>
        <dbReference type="Proteomes" id="UP000794436"/>
    </source>
</evidence>
<reference evidence="5" key="1">
    <citation type="submission" date="2019-03" db="EMBL/GenBank/DDBJ databases">
        <title>Long read genome sequence of the mycoparasitic Pythium oligandrum ATCC 38472 isolated from sugarbeet rhizosphere.</title>
        <authorList>
            <person name="Gaulin E."/>
        </authorList>
    </citation>
    <scope>NUCLEOTIDE SEQUENCE</scope>
    <source>
        <strain evidence="5">ATCC 38472_TT</strain>
    </source>
</reference>
<feature type="binding site" evidence="3">
    <location>
        <position position="34"/>
    </location>
    <ligand>
        <name>Mg(2+)</name>
        <dbReference type="ChEBI" id="CHEBI:18420"/>
    </ligand>
</feature>
<comment type="caution">
    <text evidence="5">The sequence shown here is derived from an EMBL/GenBank/DDBJ whole genome shotgun (WGS) entry which is preliminary data.</text>
</comment>
<sequence>MGHYGLPIGTILEAAKAQGMLTGMIVTCRVTHATPASFAAHVADRNNENEIARQYVANKNLDFVLGGGLRHFTDPMLANLTASGYSIVRNYAQLLDYKA</sequence>
<dbReference type="InterPro" id="IPR001952">
    <property type="entry name" value="Alkaline_phosphatase"/>
</dbReference>
<evidence type="ECO:0000256" key="3">
    <source>
        <dbReference type="PIRSR" id="PIRSR601952-2"/>
    </source>
</evidence>
<dbReference type="EMBL" id="SPLM01000108">
    <property type="protein sequence ID" value="TMW60852.1"/>
    <property type="molecule type" value="Genomic_DNA"/>
</dbReference>
<dbReference type="EC" id="3.1.3.1" evidence="1"/>
<feature type="binding site" evidence="3">
    <location>
        <position position="32"/>
    </location>
    <ligand>
        <name>Mg(2+)</name>
        <dbReference type="ChEBI" id="CHEBI:18420"/>
    </ligand>
</feature>
<dbReference type="OrthoDB" id="66207at2759"/>